<comment type="subcellular location">
    <subcellularLocation>
        <location evidence="3">Cytoplasm</location>
    </subcellularLocation>
</comment>
<dbReference type="HAMAP" id="MF_00524">
    <property type="entry name" value="Glucokinase"/>
    <property type="match status" value="1"/>
</dbReference>
<dbReference type="Gene3D" id="3.30.420.40">
    <property type="match status" value="1"/>
</dbReference>
<organism evidence="5 6">
    <name type="scientific">Candidatus Promineifilum breve</name>
    <dbReference type="NCBI Taxonomy" id="1806508"/>
    <lineage>
        <taxon>Bacteria</taxon>
        <taxon>Bacillati</taxon>
        <taxon>Chloroflexota</taxon>
        <taxon>Ardenticatenia</taxon>
        <taxon>Candidatus Promineifilales</taxon>
        <taxon>Candidatus Promineifilaceae</taxon>
        <taxon>Candidatus Promineifilum</taxon>
    </lineage>
</organism>
<dbReference type="GO" id="GO:0005524">
    <property type="term" value="F:ATP binding"/>
    <property type="evidence" value="ECO:0007669"/>
    <property type="project" value="UniProtKB-UniRule"/>
</dbReference>
<dbReference type="GO" id="GO:0005737">
    <property type="term" value="C:cytoplasm"/>
    <property type="evidence" value="ECO:0007669"/>
    <property type="project" value="UniProtKB-SubCell"/>
</dbReference>
<dbReference type="NCBIfam" id="TIGR00749">
    <property type="entry name" value="glk"/>
    <property type="match status" value="1"/>
</dbReference>
<dbReference type="SUPFAM" id="SSF53067">
    <property type="entry name" value="Actin-like ATPase domain"/>
    <property type="match status" value="1"/>
</dbReference>
<dbReference type="Pfam" id="PF02685">
    <property type="entry name" value="Glucokinase"/>
    <property type="match status" value="1"/>
</dbReference>
<evidence type="ECO:0000256" key="2">
    <source>
        <dbReference type="ARBA" id="ARBA00022777"/>
    </source>
</evidence>
<keyword evidence="2 3" id="KW-0418">Kinase</keyword>
<dbReference type="Gene3D" id="3.40.367.20">
    <property type="match status" value="1"/>
</dbReference>
<evidence type="ECO:0000256" key="1">
    <source>
        <dbReference type="ARBA" id="ARBA00022679"/>
    </source>
</evidence>
<dbReference type="PANTHER" id="PTHR47363:SF1">
    <property type="entry name" value="GLUCOKINASE"/>
    <property type="match status" value="1"/>
</dbReference>
<keyword evidence="3" id="KW-0963">Cytoplasm</keyword>
<dbReference type="GO" id="GO:0006096">
    <property type="term" value="P:glycolytic process"/>
    <property type="evidence" value="ECO:0007669"/>
    <property type="project" value="UniProtKB-UniRule"/>
</dbReference>
<proteinExistence type="inferred from homology"/>
<dbReference type="KEGG" id="pbf:CFX0092_A1492"/>
<evidence type="ECO:0000256" key="3">
    <source>
        <dbReference type="HAMAP-Rule" id="MF_00524"/>
    </source>
</evidence>
<dbReference type="EC" id="2.7.1.2" evidence="3"/>
<keyword evidence="3" id="KW-0067">ATP-binding</keyword>
<dbReference type="OrthoDB" id="9800595at2"/>
<keyword evidence="3" id="KW-0324">Glycolysis</keyword>
<dbReference type="Proteomes" id="UP000215027">
    <property type="component" value="Chromosome I"/>
</dbReference>
<evidence type="ECO:0000313" key="5">
    <source>
        <dbReference type="EMBL" id="CUS03370.2"/>
    </source>
</evidence>
<sequence length="334" mass="36280">MLLAGDIGGTKTVLALFDVAADANFIARHPIIERTFPSQQYQSLELIIDEFLRDTDHHITAGSFGVAGPVVGNRAQVTNLPWVIEADALRQQFGFRVHLLNDLEALATAVPHLEGTDLITLNEGRRVERGAIGVIAPGTGLGEAFLVWTGDQYQAYPSEGGHCAFGPTTPLQLEMLNYWLPRMGHVSYERVCSGIGIPNIYTFLRETKRYPEPEWLQEQMAEAGDLTPVIVRAAVAGEAEICSATLQQFMEILGDQAGNLALTVLATGGIYLGGGIPGRILPQLQKGPFMKFFQGKGRFSEMMSRVPVHVIYNPRAALYGTAYDALSLTPPGNG</sequence>
<feature type="binding site" evidence="3">
    <location>
        <begin position="5"/>
        <end position="10"/>
    </location>
    <ligand>
        <name>ATP</name>
        <dbReference type="ChEBI" id="CHEBI:30616"/>
    </ligand>
</feature>
<comment type="similarity">
    <text evidence="3 4">Belongs to the bacterial glucokinase family.</text>
</comment>
<dbReference type="RefSeq" id="WP_095042872.1">
    <property type="nucleotide sequence ID" value="NZ_LN890655.1"/>
</dbReference>
<keyword evidence="3" id="KW-0547">Nucleotide-binding</keyword>
<name>A0A160T452_9CHLR</name>
<comment type="catalytic activity">
    <reaction evidence="3">
        <text>D-glucose + ATP = D-glucose 6-phosphate + ADP + H(+)</text>
        <dbReference type="Rhea" id="RHEA:17825"/>
        <dbReference type="ChEBI" id="CHEBI:4167"/>
        <dbReference type="ChEBI" id="CHEBI:15378"/>
        <dbReference type="ChEBI" id="CHEBI:30616"/>
        <dbReference type="ChEBI" id="CHEBI:61548"/>
        <dbReference type="ChEBI" id="CHEBI:456216"/>
        <dbReference type="EC" id="2.7.1.2"/>
    </reaction>
</comment>
<dbReference type="GO" id="GO:0004340">
    <property type="term" value="F:glucokinase activity"/>
    <property type="evidence" value="ECO:0007669"/>
    <property type="project" value="UniProtKB-UniRule"/>
</dbReference>
<dbReference type="CDD" id="cd24008">
    <property type="entry name" value="ASKHA_NBD_GLK"/>
    <property type="match status" value="1"/>
</dbReference>
<evidence type="ECO:0000313" key="6">
    <source>
        <dbReference type="Proteomes" id="UP000215027"/>
    </source>
</evidence>
<keyword evidence="6" id="KW-1185">Reference proteome</keyword>
<protein>
    <recommendedName>
        <fullName evidence="3">Glucokinase</fullName>
        <ecNumber evidence="3">2.7.1.2</ecNumber>
    </recommendedName>
    <alternativeName>
        <fullName evidence="3">Glucose kinase</fullName>
    </alternativeName>
</protein>
<dbReference type="InterPro" id="IPR043129">
    <property type="entry name" value="ATPase_NBD"/>
</dbReference>
<gene>
    <name evidence="3 5" type="primary">glk</name>
    <name evidence="5" type="ORF">CFX0092_A1492</name>
</gene>
<dbReference type="EMBL" id="LN890655">
    <property type="protein sequence ID" value="CUS03370.2"/>
    <property type="molecule type" value="Genomic_DNA"/>
</dbReference>
<reference evidence="5" key="1">
    <citation type="submission" date="2016-01" db="EMBL/GenBank/DDBJ databases">
        <authorList>
            <person name="Mcilroy J.S."/>
            <person name="Karst M S."/>
            <person name="Albertsen M."/>
        </authorList>
    </citation>
    <scope>NUCLEOTIDE SEQUENCE</scope>
    <source>
        <strain evidence="5">Cfx-K</strain>
    </source>
</reference>
<dbReference type="InterPro" id="IPR003836">
    <property type="entry name" value="Glucokinase"/>
</dbReference>
<dbReference type="GO" id="GO:0005536">
    <property type="term" value="F:D-glucose binding"/>
    <property type="evidence" value="ECO:0007669"/>
    <property type="project" value="InterPro"/>
</dbReference>
<dbReference type="AlphaFoldDB" id="A0A160T452"/>
<accession>A0A160T452</accession>
<dbReference type="PANTHER" id="PTHR47363">
    <property type="entry name" value="GLUCOKINASE"/>
    <property type="match status" value="1"/>
</dbReference>
<evidence type="ECO:0000256" key="4">
    <source>
        <dbReference type="RuleBase" id="RU004046"/>
    </source>
</evidence>
<keyword evidence="1 3" id="KW-0808">Transferase</keyword>